<dbReference type="EMBL" id="CP019717">
    <property type="protein sequence ID" value="QHZ52345.1"/>
    <property type="molecule type" value="Genomic_DNA"/>
</dbReference>
<sequence length="64" mass="7468">MYVIMIDGEPRMKEGSTMRTYKTKDTAEKWAREITRYWSYKSRKVEIAEVSFSPIKTIGEGGTQ</sequence>
<dbReference type="RefSeq" id="WP_172423200.1">
    <property type="nucleotide sequence ID" value="NZ_CP019717.1"/>
</dbReference>
<proteinExistence type="predicted"/>
<evidence type="ECO:0000313" key="2">
    <source>
        <dbReference type="EMBL" id="QHZ52345.1"/>
    </source>
</evidence>
<dbReference type="EMBL" id="CP019717">
    <property type="protein sequence ID" value="QHZ51158.1"/>
    <property type="molecule type" value="Genomic_DNA"/>
</dbReference>
<name>A0A6C0QUB8_9BACL</name>
<evidence type="ECO:0000313" key="1">
    <source>
        <dbReference type="EMBL" id="QHZ51158.1"/>
    </source>
</evidence>
<evidence type="ECO:0000313" key="3">
    <source>
        <dbReference type="Proteomes" id="UP000464330"/>
    </source>
</evidence>
<protein>
    <submittedName>
        <fullName evidence="2">Uncharacterized protein</fullName>
    </submittedName>
</protein>
<organism evidence="2 3">
    <name type="scientific">Paenibacillus larvae subsp. larvae</name>
    <dbReference type="NCBI Taxonomy" id="147375"/>
    <lineage>
        <taxon>Bacteria</taxon>
        <taxon>Bacillati</taxon>
        <taxon>Bacillota</taxon>
        <taxon>Bacilli</taxon>
        <taxon>Bacillales</taxon>
        <taxon>Paenibacillaceae</taxon>
        <taxon>Paenibacillus</taxon>
    </lineage>
</organism>
<dbReference type="AlphaFoldDB" id="A0A6C0QUB8"/>
<reference evidence="2 3" key="1">
    <citation type="journal article" date="2020" name="Int. J. Med. Microbiol.">
        <title>Discovery of Paenibacillus larvae ERIC V: Phenotypic and genomic comparison to genotypes ERIC I-IV reveal different inventories of virulence factors which correlate with epidemiological prevalences of American Foulbrood.</title>
        <authorList>
            <person name="Beims H."/>
            <person name="Bunk B."/>
            <person name="Erler S."/>
            <person name="Mohr K.I."/>
            <person name="Sproer C."/>
            <person name="Pradella S."/>
            <person name="Gunther G."/>
            <person name="Rohde M."/>
            <person name="von der Ohe W."/>
            <person name="Steinert M."/>
        </authorList>
    </citation>
    <scope>NUCLEOTIDE SEQUENCE [LARGE SCALE GENOMIC DNA]</scope>
    <source>
        <strain evidence="2">Eric_V</strain>
    </source>
</reference>
<accession>A0A6C0QUB8</accession>
<gene>
    <name evidence="1" type="ORF">ERICV_02010</name>
    <name evidence="2" type="ORF">ERICV_03233</name>
</gene>
<dbReference type="Proteomes" id="UP000464330">
    <property type="component" value="Chromosome"/>
</dbReference>